<dbReference type="InterPro" id="IPR027417">
    <property type="entry name" value="P-loop_NTPase"/>
</dbReference>
<keyword evidence="9" id="KW-0963">Cytoplasm</keyword>
<feature type="binding site" evidence="9">
    <location>
        <begin position="188"/>
        <end position="192"/>
    </location>
    <ligand>
        <name>GTP</name>
        <dbReference type="ChEBI" id="CHEBI:37565"/>
    </ligand>
</feature>
<evidence type="ECO:0000256" key="8">
    <source>
        <dbReference type="ARBA" id="ARBA00048027"/>
    </source>
</evidence>
<evidence type="ECO:0000256" key="9">
    <source>
        <dbReference type="HAMAP-Rule" id="MF_00306"/>
    </source>
</evidence>
<comment type="catalytic activity">
    <reaction evidence="8 9">
        <text>GTP + H2O = GDP + phosphate + H(+)</text>
        <dbReference type="Rhea" id="RHEA:19669"/>
        <dbReference type="ChEBI" id="CHEBI:15377"/>
        <dbReference type="ChEBI" id="CHEBI:15378"/>
        <dbReference type="ChEBI" id="CHEBI:37565"/>
        <dbReference type="ChEBI" id="CHEBI:43474"/>
        <dbReference type="ChEBI" id="CHEBI:58189"/>
        <dbReference type="EC" id="3.6.5.4"/>
    </reaction>
</comment>
<proteinExistence type="inferred from homology"/>
<evidence type="ECO:0000313" key="14">
    <source>
        <dbReference type="Proteomes" id="UP000245959"/>
    </source>
</evidence>
<dbReference type="InterPro" id="IPR036891">
    <property type="entry name" value="Signal_recog_part_SRP54_M_sf"/>
</dbReference>
<evidence type="ECO:0000256" key="4">
    <source>
        <dbReference type="ARBA" id="ARBA00022884"/>
    </source>
</evidence>
<dbReference type="Pfam" id="PF02978">
    <property type="entry name" value="SRP_SPB"/>
    <property type="match status" value="1"/>
</dbReference>
<dbReference type="InterPro" id="IPR004125">
    <property type="entry name" value="Signal_recog_particle_SRP54_M"/>
</dbReference>
<dbReference type="GO" id="GO:0008312">
    <property type="term" value="F:7S RNA binding"/>
    <property type="evidence" value="ECO:0007669"/>
    <property type="project" value="InterPro"/>
</dbReference>
<dbReference type="Gene3D" id="1.10.260.30">
    <property type="entry name" value="Signal recognition particle, SRP54 subunit, M-domain"/>
    <property type="match status" value="1"/>
</dbReference>
<dbReference type="PANTHER" id="PTHR11564">
    <property type="entry name" value="SIGNAL RECOGNITION PARTICLE 54K PROTEIN SRP54"/>
    <property type="match status" value="1"/>
</dbReference>
<dbReference type="InterPro" id="IPR000897">
    <property type="entry name" value="SRP54_GTPase_dom"/>
</dbReference>
<evidence type="ECO:0000256" key="6">
    <source>
        <dbReference type="ARBA" id="ARBA00023135"/>
    </source>
</evidence>
<dbReference type="Pfam" id="PF00448">
    <property type="entry name" value="SRP54"/>
    <property type="match status" value="1"/>
</dbReference>
<dbReference type="Gene3D" id="3.40.50.300">
    <property type="entry name" value="P-loop containing nucleotide triphosphate hydrolases"/>
    <property type="match status" value="1"/>
</dbReference>
<keyword evidence="6 9" id="KW-0733">Signal recognition particle</keyword>
<organism evidence="13 14">
    <name type="scientific">Victivallis vadensis</name>
    <dbReference type="NCBI Taxonomy" id="172901"/>
    <lineage>
        <taxon>Bacteria</taxon>
        <taxon>Pseudomonadati</taxon>
        <taxon>Lentisphaerota</taxon>
        <taxon>Lentisphaeria</taxon>
        <taxon>Victivallales</taxon>
        <taxon>Victivallaceae</taxon>
        <taxon>Victivallis</taxon>
    </lineage>
</organism>
<dbReference type="SMART" id="SM00382">
    <property type="entry name" value="AAA"/>
    <property type="match status" value="1"/>
</dbReference>
<comment type="similarity">
    <text evidence="1 9">Belongs to the GTP-binding SRP family. SRP54 subfamily.</text>
</comment>
<dbReference type="GO" id="GO:0006614">
    <property type="term" value="P:SRP-dependent cotranslational protein targeting to membrane"/>
    <property type="evidence" value="ECO:0007669"/>
    <property type="project" value="InterPro"/>
</dbReference>
<comment type="subunit">
    <text evidence="9">Part of the signal recognition particle protein translocation system, which is composed of SRP and FtsY.</text>
</comment>
<dbReference type="Gene3D" id="1.20.120.140">
    <property type="entry name" value="Signal recognition particle SRP54, nucleotide-binding domain"/>
    <property type="match status" value="1"/>
</dbReference>
<keyword evidence="14" id="KW-1185">Reference proteome</keyword>
<keyword evidence="5 9" id="KW-0342">GTP-binding</keyword>
<feature type="domain" description="SRP54-type proteins GTP-binding" evidence="11">
    <location>
        <begin position="267"/>
        <end position="280"/>
    </location>
</feature>
<dbReference type="GeneID" id="78293831"/>
<dbReference type="RefSeq" id="WP_116882500.1">
    <property type="nucleotide sequence ID" value="NZ_CAJKCJ010000003.1"/>
</dbReference>
<feature type="binding site" evidence="9">
    <location>
        <begin position="106"/>
        <end position="113"/>
    </location>
    <ligand>
        <name>GTP</name>
        <dbReference type="ChEBI" id="CHEBI:37565"/>
    </ligand>
</feature>
<comment type="subcellular location">
    <subcellularLocation>
        <location evidence="9">Cytoplasm</location>
    </subcellularLocation>
    <text evidence="9">The SRP-RNC complex is targeted to the cytoplasmic membrane.</text>
</comment>
<dbReference type="InterPro" id="IPR003593">
    <property type="entry name" value="AAA+_ATPase"/>
</dbReference>
<dbReference type="InterPro" id="IPR042101">
    <property type="entry name" value="SRP54_N_sf"/>
</dbReference>
<dbReference type="Proteomes" id="UP000245959">
    <property type="component" value="Unassembled WGS sequence"/>
</dbReference>
<dbReference type="PANTHER" id="PTHR11564:SF5">
    <property type="entry name" value="SIGNAL RECOGNITION PARTICLE SUBUNIT SRP54"/>
    <property type="match status" value="1"/>
</dbReference>
<dbReference type="CDD" id="cd18539">
    <property type="entry name" value="SRP_G"/>
    <property type="match status" value="1"/>
</dbReference>
<evidence type="ECO:0000256" key="3">
    <source>
        <dbReference type="ARBA" id="ARBA00022801"/>
    </source>
</evidence>
<dbReference type="InterPro" id="IPR013822">
    <property type="entry name" value="Signal_recog_particl_SRP54_hlx"/>
</dbReference>
<evidence type="ECO:0000256" key="10">
    <source>
        <dbReference type="SAM" id="MobiDB-lite"/>
    </source>
</evidence>
<evidence type="ECO:0000256" key="7">
    <source>
        <dbReference type="ARBA" id="ARBA00023274"/>
    </source>
</evidence>
<evidence type="ECO:0000313" key="15">
    <source>
        <dbReference type="Proteomes" id="UP000576225"/>
    </source>
</evidence>
<feature type="compositionally biased region" description="Basic residues" evidence="10">
    <location>
        <begin position="466"/>
        <end position="485"/>
    </location>
</feature>
<dbReference type="GO" id="GO:0003924">
    <property type="term" value="F:GTPase activity"/>
    <property type="evidence" value="ECO:0007669"/>
    <property type="project" value="UniProtKB-UniRule"/>
</dbReference>
<evidence type="ECO:0000256" key="5">
    <source>
        <dbReference type="ARBA" id="ARBA00023134"/>
    </source>
</evidence>
<dbReference type="HAMAP" id="MF_00306">
    <property type="entry name" value="SRP54"/>
    <property type="match status" value="1"/>
</dbReference>
<evidence type="ECO:0000313" key="13">
    <source>
        <dbReference type="EMBL" id="PVY45470.1"/>
    </source>
</evidence>
<keyword evidence="4 9" id="KW-0694">RNA-binding</keyword>
<evidence type="ECO:0000259" key="11">
    <source>
        <dbReference type="PROSITE" id="PS00300"/>
    </source>
</evidence>
<reference evidence="12 15" key="2">
    <citation type="submission" date="2020-04" db="EMBL/GenBank/DDBJ databases">
        <authorList>
            <person name="Hitch T.C.A."/>
            <person name="Wylensek D."/>
            <person name="Clavel T."/>
        </authorList>
    </citation>
    <scope>NUCLEOTIDE SEQUENCE [LARGE SCALE GENOMIC DNA]</scope>
    <source>
        <strain evidence="12 15">COR2-253-APC-1A</strain>
    </source>
</reference>
<keyword evidence="3 9" id="KW-0378">Hydrolase</keyword>
<dbReference type="Proteomes" id="UP000576225">
    <property type="component" value="Unassembled WGS sequence"/>
</dbReference>
<dbReference type="Pfam" id="PF02881">
    <property type="entry name" value="SRP54_N"/>
    <property type="match status" value="1"/>
</dbReference>
<evidence type="ECO:0000313" key="12">
    <source>
        <dbReference type="EMBL" id="NMD87879.1"/>
    </source>
</evidence>
<dbReference type="InterPro" id="IPR022941">
    <property type="entry name" value="SRP54"/>
</dbReference>
<keyword evidence="2 9" id="KW-0547">Nucleotide-binding</keyword>
<name>A0A2U1B9X4_9BACT</name>
<dbReference type="SUPFAM" id="SSF52540">
    <property type="entry name" value="P-loop containing nucleoside triphosphate hydrolases"/>
    <property type="match status" value="1"/>
</dbReference>
<dbReference type="SUPFAM" id="SSF47446">
    <property type="entry name" value="Signal peptide-binding domain"/>
    <property type="match status" value="1"/>
</dbReference>
<dbReference type="NCBIfam" id="TIGR00959">
    <property type="entry name" value="ffh"/>
    <property type="match status" value="1"/>
</dbReference>
<comment type="caution">
    <text evidence="13">The sequence shown here is derived from an EMBL/GenBank/DDBJ whole genome shotgun (WGS) entry which is preliminary data.</text>
</comment>
<sequence>MFESLSDKLHDVFRKLRGQSTLTESNIADAMREIRLALLDADVNLNVVAEFIEAVKTECVGQDVVKSVTPGQQVVKIVNDKLVELLGGGVSELNFAHKPTAIMLVGLHGSGKTTTAGKLALKLKRDGKKVLLVAGDVYRPAAIDQLEIIGKEISVPVHAERTSVNVAAIAVNAVEQAGRQGFDVVIIDTAGRLQIDETMVQELVRIRQAVQPDEVLLVADAALGQEAVSVAEHFHRALDLTGFILTKLDGDARGGAALSIRKVTGCPVKFIGLGEKLDSLEVFYPDRMAGRILGMGDVVSLVEKAAAEIDEEEAKKLQEKLRANKFDYDDFLSQLRQITKLGGMESILKFLPGGRQIAGALSGVDPRHFSRMEAVILSMTKAERANPDLMDFSRKKRIAKGSGVPVEMVSNLVKQFESMRKMMKHNGVLGRLMSGAQLPENGGAPGTFGGLLGGPAPISKKEQDRKKRLAKLAKKQRQKQRKHKK</sequence>
<dbReference type="EMBL" id="JABAEW010000032">
    <property type="protein sequence ID" value="NMD87879.1"/>
    <property type="molecule type" value="Genomic_DNA"/>
</dbReference>
<comment type="domain">
    <text evidence="9">Composed of three domains: the N-terminal N domain, which is responsible for interactions with the ribosome, the central G domain, which binds GTP, and the C-terminal M domain, which binds the RNA and the signal sequence of the RNC.</text>
</comment>
<dbReference type="AlphaFoldDB" id="A0A2U1B9X4"/>
<dbReference type="SMART" id="SM00962">
    <property type="entry name" value="SRP54"/>
    <property type="match status" value="1"/>
</dbReference>
<protein>
    <recommendedName>
        <fullName evidence="9">Signal recognition particle protein</fullName>
        <ecNumber evidence="9">3.6.5.4</ecNumber>
    </recommendedName>
    <alternativeName>
        <fullName evidence="9">Fifty-four homolog</fullName>
    </alternativeName>
</protein>
<reference evidence="13 14" key="1">
    <citation type="submission" date="2018-04" db="EMBL/GenBank/DDBJ databases">
        <title>Genomic Encyclopedia of Type Strains, Phase IV (KMG-IV): sequencing the most valuable type-strain genomes for metagenomic binning, comparative biology and taxonomic classification.</title>
        <authorList>
            <person name="Goeker M."/>
        </authorList>
    </citation>
    <scope>NUCLEOTIDE SEQUENCE [LARGE SCALE GENOMIC DNA]</scope>
    <source>
        <strain evidence="13 14">DSM 14823</strain>
    </source>
</reference>
<evidence type="ECO:0000256" key="1">
    <source>
        <dbReference type="ARBA" id="ARBA00005450"/>
    </source>
</evidence>
<comment type="function">
    <text evidence="9">Involved in targeting and insertion of nascent membrane proteins into the cytoplasmic membrane. Binds to the hydrophobic signal sequence of the ribosome-nascent chain (RNC) as it emerges from the ribosomes. The SRP-RNC complex is then targeted to the cytoplasmic membrane where it interacts with the SRP receptor FtsY.</text>
</comment>
<feature type="binding site" evidence="9">
    <location>
        <begin position="246"/>
        <end position="249"/>
    </location>
    <ligand>
        <name>GTP</name>
        <dbReference type="ChEBI" id="CHEBI:37565"/>
    </ligand>
</feature>
<accession>A0A2U1B9X4</accession>
<dbReference type="InterPro" id="IPR004780">
    <property type="entry name" value="SRP"/>
</dbReference>
<dbReference type="PROSITE" id="PS00300">
    <property type="entry name" value="SRP54"/>
    <property type="match status" value="1"/>
</dbReference>
<feature type="compositionally biased region" description="Gly residues" evidence="10">
    <location>
        <begin position="443"/>
        <end position="453"/>
    </location>
</feature>
<dbReference type="SMART" id="SM00963">
    <property type="entry name" value="SRP54_N"/>
    <property type="match status" value="1"/>
</dbReference>
<evidence type="ECO:0000256" key="2">
    <source>
        <dbReference type="ARBA" id="ARBA00022741"/>
    </source>
</evidence>
<dbReference type="EC" id="3.6.5.4" evidence="9"/>
<dbReference type="GO" id="GO:0005525">
    <property type="term" value="F:GTP binding"/>
    <property type="evidence" value="ECO:0007669"/>
    <property type="project" value="UniProtKB-UniRule"/>
</dbReference>
<keyword evidence="7 9" id="KW-0687">Ribonucleoprotein</keyword>
<gene>
    <name evidence="9 12" type="primary">ffh</name>
    <name evidence="13" type="ORF">C8D82_10241</name>
    <name evidence="12" type="ORF">HF882_14925</name>
</gene>
<dbReference type="EMBL" id="QEKH01000002">
    <property type="protein sequence ID" value="PVY45470.1"/>
    <property type="molecule type" value="Genomic_DNA"/>
</dbReference>
<dbReference type="GO" id="GO:0048500">
    <property type="term" value="C:signal recognition particle"/>
    <property type="evidence" value="ECO:0007669"/>
    <property type="project" value="UniProtKB-UniRule"/>
</dbReference>
<feature type="region of interest" description="Disordered" evidence="10">
    <location>
        <begin position="440"/>
        <end position="485"/>
    </location>
</feature>